<dbReference type="KEGG" id="ifn:GM661_14850"/>
<dbReference type="Proteomes" id="UP000665020">
    <property type="component" value="Chromosome"/>
</dbReference>
<reference evidence="1" key="1">
    <citation type="submission" date="2019-12" db="EMBL/GenBank/DDBJ databases">
        <authorList>
            <person name="zhang j."/>
            <person name="sun C.M."/>
        </authorList>
    </citation>
    <scope>NUCLEOTIDE SEQUENCE</scope>
    <source>
        <strain evidence="1">NS-1</strain>
    </source>
</reference>
<proteinExistence type="predicted"/>
<evidence type="ECO:0000313" key="2">
    <source>
        <dbReference type="Proteomes" id="UP000665020"/>
    </source>
</evidence>
<organism evidence="1 2">
    <name type="scientific">Iocasia fonsfrigidae</name>
    <dbReference type="NCBI Taxonomy" id="2682810"/>
    <lineage>
        <taxon>Bacteria</taxon>
        <taxon>Bacillati</taxon>
        <taxon>Bacillota</taxon>
        <taxon>Clostridia</taxon>
        <taxon>Halanaerobiales</taxon>
        <taxon>Halanaerobiaceae</taxon>
        <taxon>Iocasia</taxon>
    </lineage>
</organism>
<keyword evidence="2" id="KW-1185">Reference proteome</keyword>
<dbReference type="RefSeq" id="WP_230867538.1">
    <property type="nucleotide sequence ID" value="NZ_CP046640.1"/>
</dbReference>
<dbReference type="AlphaFoldDB" id="A0A8A7KMS2"/>
<dbReference type="EMBL" id="CP046640">
    <property type="protein sequence ID" value="QTL99142.1"/>
    <property type="molecule type" value="Genomic_DNA"/>
</dbReference>
<evidence type="ECO:0000313" key="1">
    <source>
        <dbReference type="EMBL" id="QTL99142.1"/>
    </source>
</evidence>
<protein>
    <submittedName>
        <fullName evidence="1">Uncharacterized protein</fullName>
    </submittedName>
</protein>
<name>A0A8A7KMS2_9FIRM</name>
<accession>A0A8A7KMS2</accession>
<sequence>MEWHGYWVEKKNILYYNYITDGLLQNLFINYLDDVMKADMIRWSL</sequence>
<gene>
    <name evidence="1" type="ORF">GM661_14850</name>
</gene>